<feature type="transmembrane region" description="Helical" evidence="10">
    <location>
        <begin position="12"/>
        <end position="31"/>
    </location>
</feature>
<evidence type="ECO:0000313" key="12">
    <source>
        <dbReference type="Proteomes" id="UP000638560"/>
    </source>
</evidence>
<evidence type="ECO:0000256" key="4">
    <source>
        <dbReference type="ARBA" id="ARBA00022475"/>
    </source>
</evidence>
<keyword evidence="8 10" id="KW-0472">Membrane</keyword>
<protein>
    <submittedName>
        <fullName evidence="11">Cation acetate symporter</fullName>
    </submittedName>
</protein>
<dbReference type="InterPro" id="IPR050277">
    <property type="entry name" value="Sodium:Solute_Symporter"/>
</dbReference>
<keyword evidence="7 10" id="KW-1133">Transmembrane helix</keyword>
<feature type="transmembrane region" description="Helical" evidence="10">
    <location>
        <begin position="410"/>
        <end position="433"/>
    </location>
</feature>
<dbReference type="EMBL" id="JADPUN010000345">
    <property type="protein sequence ID" value="MBF9134450.1"/>
    <property type="molecule type" value="Genomic_DNA"/>
</dbReference>
<feature type="transmembrane region" description="Helical" evidence="10">
    <location>
        <begin position="288"/>
        <end position="315"/>
    </location>
</feature>
<keyword evidence="12" id="KW-1185">Reference proteome</keyword>
<comment type="caution">
    <text evidence="11">The sequence shown here is derived from an EMBL/GenBank/DDBJ whole genome shotgun (WGS) entry which is preliminary data.</text>
</comment>
<accession>A0ABS0H7K4</accession>
<feature type="transmembrane region" description="Helical" evidence="10">
    <location>
        <begin position="482"/>
        <end position="501"/>
    </location>
</feature>
<keyword evidence="4" id="KW-1003">Cell membrane</keyword>
<sequence length="538" mass="56919">MIPELGRPLPTIALFLLFAGVTLYLTARARARTNSLSDFYVAGRTVPAPQNGLALFGNFLMFTSFLTMTGEIAIRGYDGVLFAVGFVVSFVVALLLVAEPVRNGSRYTIGDLFSVRLRERPVRLATAVVTLVVFFFYTMVQMVGAAGLAAPLLGMSQPSAQAAVVVVIGVLTTVYVFVGGMHATTAVQIFKAVLLILAVAILAMLVLVRWGGNLSALLGDAAARSGPDAGQWLSPGQKFGVGTHRWEFVSQLVTVVLGHAALPYLFLRHNTVPSAREARRSVAFATWLVTPFYLAVIVIGFGAAALFGAKAIMAAPGQRNSAAMLVAGELGGTPLLAFVGAVVLLTVVAVTAGLTISAAASFSHDIYASVLKRGRVDAAGELRVARRVVLALGVLSILGGLVFMRQNIAFMLSLDVTVVASTILPVLVFAIFWRRFNTSGALWSLYGGLALTVVLVAFSPAVSGNPMAMIPGADFAWFPWKYVGLVSIPAAFLLGYLGTVFSREHDDARFDVLEARILTGAGAQPAVEARPRETAAVR</sequence>
<evidence type="ECO:0000256" key="5">
    <source>
        <dbReference type="ARBA" id="ARBA00022692"/>
    </source>
</evidence>
<dbReference type="PANTHER" id="PTHR48086:SF6">
    <property type="entry name" value="CATION_ACETATE SYMPORTER ACTP"/>
    <property type="match status" value="1"/>
</dbReference>
<evidence type="ECO:0000256" key="9">
    <source>
        <dbReference type="RuleBase" id="RU362091"/>
    </source>
</evidence>
<evidence type="ECO:0000256" key="1">
    <source>
        <dbReference type="ARBA" id="ARBA00004651"/>
    </source>
</evidence>
<dbReference type="InterPro" id="IPR001734">
    <property type="entry name" value="Na/solute_symporter"/>
</dbReference>
<dbReference type="RefSeq" id="WP_196205933.1">
    <property type="nucleotide sequence ID" value="NZ_JADPUN010000345.1"/>
</dbReference>
<evidence type="ECO:0000256" key="3">
    <source>
        <dbReference type="ARBA" id="ARBA00022448"/>
    </source>
</evidence>
<organism evidence="11 12">
    <name type="scientific">Plantactinospora alkalitolerans</name>
    <dbReference type="NCBI Taxonomy" id="2789879"/>
    <lineage>
        <taxon>Bacteria</taxon>
        <taxon>Bacillati</taxon>
        <taxon>Actinomycetota</taxon>
        <taxon>Actinomycetes</taxon>
        <taxon>Micromonosporales</taxon>
        <taxon>Micromonosporaceae</taxon>
        <taxon>Plantactinospora</taxon>
    </lineage>
</organism>
<feature type="transmembrane region" description="Helical" evidence="10">
    <location>
        <begin position="190"/>
        <end position="210"/>
    </location>
</feature>
<proteinExistence type="inferred from homology"/>
<dbReference type="CDD" id="cd11480">
    <property type="entry name" value="SLC5sbd_u4"/>
    <property type="match status" value="1"/>
</dbReference>
<feature type="transmembrane region" description="Helical" evidence="10">
    <location>
        <begin position="248"/>
        <end position="267"/>
    </location>
</feature>
<comment type="subcellular location">
    <subcellularLocation>
        <location evidence="1">Cell membrane</location>
        <topology evidence="1">Multi-pass membrane protein</topology>
    </subcellularLocation>
</comment>
<comment type="similarity">
    <text evidence="2 9">Belongs to the sodium:solute symporter (SSF) (TC 2.A.21) family.</text>
</comment>
<evidence type="ECO:0000313" key="11">
    <source>
        <dbReference type="EMBL" id="MBF9134450.1"/>
    </source>
</evidence>
<dbReference type="InterPro" id="IPR038377">
    <property type="entry name" value="Na/Glc_symporter_sf"/>
</dbReference>
<dbReference type="PANTHER" id="PTHR48086">
    <property type="entry name" value="SODIUM/PROLINE SYMPORTER-RELATED"/>
    <property type="match status" value="1"/>
</dbReference>
<keyword evidence="5 10" id="KW-0812">Transmembrane</keyword>
<reference evidence="11 12" key="1">
    <citation type="submission" date="2020-11" db="EMBL/GenBank/DDBJ databases">
        <title>A novel isolate from a Black sea contaminated sediment with potential to produce alkanes: Plantactinospora alkalitolerans sp. nov.</title>
        <authorList>
            <person name="Carro L."/>
            <person name="Veyisoglu A."/>
            <person name="Guven K."/>
            <person name="Schumann P."/>
            <person name="Klenk H.-P."/>
            <person name="Sahin N."/>
        </authorList>
    </citation>
    <scope>NUCLEOTIDE SEQUENCE [LARGE SCALE GENOMIC DNA]</scope>
    <source>
        <strain evidence="11 12">S1510</strain>
    </source>
</reference>
<feature type="transmembrane region" description="Helical" evidence="10">
    <location>
        <begin position="384"/>
        <end position="404"/>
    </location>
</feature>
<keyword evidence="6" id="KW-0769">Symport</keyword>
<dbReference type="Proteomes" id="UP000638560">
    <property type="component" value="Unassembled WGS sequence"/>
</dbReference>
<dbReference type="PROSITE" id="PS50283">
    <property type="entry name" value="NA_SOLUT_SYMP_3"/>
    <property type="match status" value="1"/>
</dbReference>
<gene>
    <name evidence="11" type="ORF">I0C86_36805</name>
</gene>
<evidence type="ECO:0000256" key="10">
    <source>
        <dbReference type="SAM" id="Phobius"/>
    </source>
</evidence>
<feature type="transmembrane region" description="Helical" evidence="10">
    <location>
        <begin position="335"/>
        <end position="363"/>
    </location>
</feature>
<keyword evidence="3" id="KW-0813">Transport</keyword>
<evidence type="ECO:0000256" key="6">
    <source>
        <dbReference type="ARBA" id="ARBA00022847"/>
    </source>
</evidence>
<feature type="transmembrane region" description="Helical" evidence="10">
    <location>
        <begin position="80"/>
        <end position="101"/>
    </location>
</feature>
<feature type="transmembrane region" description="Helical" evidence="10">
    <location>
        <begin position="52"/>
        <end position="74"/>
    </location>
</feature>
<feature type="transmembrane region" description="Helical" evidence="10">
    <location>
        <begin position="160"/>
        <end position="178"/>
    </location>
</feature>
<dbReference type="Gene3D" id="1.20.1730.10">
    <property type="entry name" value="Sodium/glucose cotransporter"/>
    <property type="match status" value="1"/>
</dbReference>
<evidence type="ECO:0000256" key="8">
    <source>
        <dbReference type="ARBA" id="ARBA00023136"/>
    </source>
</evidence>
<name>A0ABS0H7K4_9ACTN</name>
<feature type="transmembrane region" description="Helical" evidence="10">
    <location>
        <begin position="440"/>
        <end position="462"/>
    </location>
</feature>
<evidence type="ECO:0000256" key="2">
    <source>
        <dbReference type="ARBA" id="ARBA00006434"/>
    </source>
</evidence>
<feature type="transmembrane region" description="Helical" evidence="10">
    <location>
        <begin position="122"/>
        <end position="140"/>
    </location>
</feature>
<dbReference type="Pfam" id="PF00474">
    <property type="entry name" value="SSF"/>
    <property type="match status" value="1"/>
</dbReference>
<evidence type="ECO:0000256" key="7">
    <source>
        <dbReference type="ARBA" id="ARBA00022989"/>
    </source>
</evidence>